<sequence length="556" mass="60237">MFEIMTPEQRAKYQTRVYAGGIGGGWAKFKIRTDDNRRRNASARERTEQSTTAGGPKLSDRGHRGAGGGRAASVGKQPELRSTSVHAAGAFWPWSVGAGAPAVGPVIGSHLVTHAPVSFGLLNWFRRGFITAPVAFVLGLNGYGKSSFVRKVILGAMAQGVTALFLADKKPDYRKIVEEVAGTDAVVDVGYAFGHINPLAGGVLGSIIPRLAAFPDLQLRWLEELRGRQTETVSALIELRRGQAIEDWEESIVGSAIAILFDEKGFTPDEPPLLEDMLGLIIEGHPQLLEDAGVDTIEDYREAVRPLRRSLRAFVNPKSRFGRIFNGQTTHPLSLDHPAIGFDVSHIPNGDKKLRAAVMLVCWSDGFALIDAANALTDAGLAPQRFFEAVMDEIWDVLGLGPFMVDRIDALTRLNRQIATGLWMITHSMADLETAADGATTSRAVGFLERARVKIIGPIPEKEIDRLDGVVTFTDTEADMVTKWSSPPPMTGEQPREDQPAPPPPGTGNVLIKTGDDPRAPGIPVHVIFTRSEIESGVHNTNARYTDTAAHEEDAA</sequence>
<organism evidence="2 3">
    <name type="scientific">Rhodococcus opacus</name>
    <name type="common">Nocardia opaca</name>
    <dbReference type="NCBI Taxonomy" id="37919"/>
    <lineage>
        <taxon>Bacteria</taxon>
        <taxon>Bacillati</taxon>
        <taxon>Actinomycetota</taxon>
        <taxon>Actinomycetes</taxon>
        <taxon>Mycobacteriales</taxon>
        <taxon>Nocardiaceae</taxon>
        <taxon>Rhodococcus</taxon>
    </lineage>
</organism>
<geneLocation type="plasmid" evidence="2 3">
    <name>pRho-VOC14-C86</name>
</geneLocation>
<evidence type="ECO:0000313" key="3">
    <source>
        <dbReference type="Proteomes" id="UP001231166"/>
    </source>
</evidence>
<evidence type="ECO:0008006" key="4">
    <source>
        <dbReference type="Google" id="ProtNLM"/>
    </source>
</evidence>
<dbReference type="Gene3D" id="3.40.50.300">
    <property type="entry name" value="P-loop containing nucleotide triphosphate hydrolases"/>
    <property type="match status" value="1"/>
</dbReference>
<evidence type="ECO:0000313" key="2">
    <source>
        <dbReference type="EMBL" id="WLF51512.1"/>
    </source>
</evidence>
<keyword evidence="2" id="KW-0614">Plasmid</keyword>
<gene>
    <name evidence="2" type="ORF">Q5707_39195</name>
</gene>
<dbReference type="SUPFAM" id="SSF52540">
    <property type="entry name" value="P-loop containing nucleoside triphosphate hydrolases"/>
    <property type="match status" value="1"/>
</dbReference>
<dbReference type="Proteomes" id="UP001231166">
    <property type="component" value="Plasmid pRho-VOC14-C86"/>
</dbReference>
<feature type="region of interest" description="Disordered" evidence="1">
    <location>
        <begin position="481"/>
        <end position="556"/>
    </location>
</feature>
<protein>
    <recommendedName>
        <fullName evidence="4">ATP/GTP-binding protein</fullName>
    </recommendedName>
</protein>
<dbReference type="EMBL" id="CP130955">
    <property type="protein sequence ID" value="WLF51512.1"/>
    <property type="molecule type" value="Genomic_DNA"/>
</dbReference>
<dbReference type="Gene3D" id="1.10.8.730">
    <property type="match status" value="1"/>
</dbReference>
<dbReference type="RefSeq" id="WP_304710702.1">
    <property type="nucleotide sequence ID" value="NZ_CP130955.1"/>
</dbReference>
<proteinExistence type="predicted"/>
<dbReference type="AlphaFoldDB" id="A0AAX3YPY7"/>
<name>A0AAX3YPY7_RHOOP</name>
<accession>A0AAX3YPY7</accession>
<evidence type="ECO:0000256" key="1">
    <source>
        <dbReference type="SAM" id="MobiDB-lite"/>
    </source>
</evidence>
<reference evidence="2" key="1">
    <citation type="submission" date="2023-07" db="EMBL/GenBank/DDBJ databases">
        <title>Genomic analysis of Rhodococcus opacus VOC-14 with glycol ethers degradation activity.</title>
        <authorList>
            <person name="Narkevich D.A."/>
            <person name="Hlushen A.M."/>
            <person name="Akhremchuk A.E."/>
            <person name="Sikolenko M.A."/>
            <person name="Valentovich L.N."/>
        </authorList>
    </citation>
    <scope>NUCLEOTIDE SEQUENCE</scope>
    <source>
        <strain evidence="2">VOC-14</strain>
        <plasmid evidence="2">pRho-VOC14-C86</plasmid>
    </source>
</reference>
<feature type="region of interest" description="Disordered" evidence="1">
    <location>
        <begin position="33"/>
        <end position="78"/>
    </location>
</feature>
<feature type="compositionally biased region" description="Basic and acidic residues" evidence="1">
    <location>
        <begin position="33"/>
        <end position="48"/>
    </location>
</feature>
<dbReference type="InterPro" id="IPR027417">
    <property type="entry name" value="P-loop_NTPase"/>
</dbReference>